<dbReference type="InterPro" id="IPR035980">
    <property type="entry name" value="Ribosomal_bS6_sf"/>
</dbReference>
<keyword evidence="3" id="KW-0694">RNA-binding</keyword>
<dbReference type="CDD" id="cd00473">
    <property type="entry name" value="bS6"/>
    <property type="match status" value="1"/>
</dbReference>
<dbReference type="EMBL" id="MWAK01000021">
    <property type="protein sequence ID" value="OPZ93497.1"/>
    <property type="molecule type" value="Genomic_DNA"/>
</dbReference>
<dbReference type="InterPro" id="IPR000529">
    <property type="entry name" value="Ribosomal_bS6"/>
</dbReference>
<proteinExistence type="inferred from homology"/>
<protein>
    <recommendedName>
        <fullName evidence="2 3">Small ribosomal subunit protein bS6</fullName>
    </recommendedName>
</protein>
<comment type="caution">
    <text evidence="4">The sequence shown here is derived from an EMBL/GenBank/DDBJ whole genome shotgun (WGS) entry which is preliminary data.</text>
</comment>
<dbReference type="GO" id="GO:0006412">
    <property type="term" value="P:translation"/>
    <property type="evidence" value="ECO:0007669"/>
    <property type="project" value="UniProtKB-UniRule"/>
</dbReference>
<organism evidence="4">
    <name type="scientific">candidate division TA06 bacterium ADurb.Bin417</name>
    <dbReference type="NCBI Taxonomy" id="1852828"/>
    <lineage>
        <taxon>Bacteria</taxon>
        <taxon>Bacteria division TA06</taxon>
    </lineage>
</organism>
<dbReference type="GO" id="GO:0005840">
    <property type="term" value="C:ribosome"/>
    <property type="evidence" value="ECO:0007669"/>
    <property type="project" value="UniProtKB-KW"/>
</dbReference>
<evidence type="ECO:0000256" key="1">
    <source>
        <dbReference type="ARBA" id="ARBA00009512"/>
    </source>
</evidence>
<dbReference type="Proteomes" id="UP000485484">
    <property type="component" value="Unassembled WGS sequence"/>
</dbReference>
<comment type="function">
    <text evidence="3">Binds together with bS18 to 16S ribosomal RNA.</text>
</comment>
<dbReference type="NCBIfam" id="TIGR00166">
    <property type="entry name" value="S6"/>
    <property type="match status" value="1"/>
</dbReference>
<keyword evidence="3" id="KW-0699">rRNA-binding</keyword>
<gene>
    <name evidence="3 4" type="primary">rpsF</name>
    <name evidence="4" type="ORF">BWY73_00285</name>
</gene>
<dbReference type="AlphaFoldDB" id="A0A1V5MJQ6"/>
<evidence type="ECO:0000256" key="3">
    <source>
        <dbReference type="HAMAP-Rule" id="MF_00360"/>
    </source>
</evidence>
<reference evidence="4" key="1">
    <citation type="submission" date="2017-02" db="EMBL/GenBank/DDBJ databases">
        <title>Delving into the versatile metabolic prowess of the omnipresent phylum Bacteroidetes.</title>
        <authorList>
            <person name="Nobu M.K."/>
            <person name="Mei R."/>
            <person name="Narihiro T."/>
            <person name="Kuroda K."/>
            <person name="Liu W.-T."/>
        </authorList>
    </citation>
    <scope>NUCLEOTIDE SEQUENCE</scope>
    <source>
        <strain evidence="4">ADurb.Bin417</strain>
    </source>
</reference>
<dbReference type="GO" id="GO:1990904">
    <property type="term" value="C:ribonucleoprotein complex"/>
    <property type="evidence" value="ECO:0007669"/>
    <property type="project" value="UniProtKB-KW"/>
</dbReference>
<dbReference type="InterPro" id="IPR014717">
    <property type="entry name" value="Transl_elong_EF1B/ribsomal_bS6"/>
</dbReference>
<dbReference type="Gene3D" id="3.30.70.60">
    <property type="match status" value="1"/>
</dbReference>
<sequence length="106" mass="12119">MERSYEALLIIDPAISAENLQAEQTRLTGFFPEAKATCTNLGLKEFTYPIKRKNQGYYLALNFTADNQQKTELENSLRLNPIVLRYLVIRALRPKKESPAKTETVV</sequence>
<keyword evidence="3 4" id="KW-0689">Ribosomal protein</keyword>
<accession>A0A1V5MJQ6</accession>
<name>A0A1V5MJQ6_UNCT6</name>
<keyword evidence="3" id="KW-0687">Ribonucleoprotein</keyword>
<dbReference type="GO" id="GO:0019843">
    <property type="term" value="F:rRNA binding"/>
    <property type="evidence" value="ECO:0007669"/>
    <property type="project" value="UniProtKB-UniRule"/>
</dbReference>
<dbReference type="SUPFAM" id="SSF54995">
    <property type="entry name" value="Ribosomal protein S6"/>
    <property type="match status" value="1"/>
</dbReference>
<dbReference type="GO" id="GO:0003735">
    <property type="term" value="F:structural constituent of ribosome"/>
    <property type="evidence" value="ECO:0007669"/>
    <property type="project" value="InterPro"/>
</dbReference>
<evidence type="ECO:0000313" key="4">
    <source>
        <dbReference type="EMBL" id="OPZ93497.1"/>
    </source>
</evidence>
<dbReference type="InterPro" id="IPR020814">
    <property type="entry name" value="Ribosomal_S6_plastid/chlpt"/>
</dbReference>
<comment type="similarity">
    <text evidence="1 3">Belongs to the bacterial ribosomal protein bS6 family.</text>
</comment>
<dbReference type="HAMAP" id="MF_00360">
    <property type="entry name" value="Ribosomal_bS6"/>
    <property type="match status" value="1"/>
</dbReference>
<evidence type="ECO:0000256" key="2">
    <source>
        <dbReference type="ARBA" id="ARBA00035294"/>
    </source>
</evidence>
<dbReference type="Pfam" id="PF01250">
    <property type="entry name" value="Ribosomal_S6"/>
    <property type="match status" value="1"/>
</dbReference>